<dbReference type="OrthoDB" id="5502479at2"/>
<proteinExistence type="predicted"/>
<protein>
    <recommendedName>
        <fullName evidence="4">DUF3014 domain-containing protein</fullName>
    </recommendedName>
</protein>
<keyword evidence="3" id="KW-1185">Reference proteome</keyword>
<keyword evidence="1" id="KW-0472">Membrane</keyword>
<dbReference type="InterPro" id="IPR021382">
    <property type="entry name" value="DUF3014"/>
</dbReference>
<dbReference type="KEGG" id="fau:Fraau_2167"/>
<accession>H8L473</accession>
<reference evidence="2" key="1">
    <citation type="submission" date="2012-02" db="EMBL/GenBank/DDBJ databases">
        <title>The complete genome of Frateuria aurantia DSM 6220.</title>
        <authorList>
            <consortium name="US DOE Joint Genome Institute (JGI-PGF)"/>
            <person name="Lucas S."/>
            <person name="Copeland A."/>
            <person name="Lapidus A."/>
            <person name="Glavina del Rio T."/>
            <person name="Dalin E."/>
            <person name="Tice H."/>
            <person name="Bruce D."/>
            <person name="Goodwin L."/>
            <person name="Pitluck S."/>
            <person name="Peters L."/>
            <person name="Ovchinnikova G."/>
            <person name="Teshima H."/>
            <person name="Kyrpides N."/>
            <person name="Mavromatis K."/>
            <person name="Ivanova N."/>
            <person name="Brettin T."/>
            <person name="Detter J.C."/>
            <person name="Han C."/>
            <person name="Larimer F."/>
            <person name="Land M."/>
            <person name="Hauser L."/>
            <person name="Markowitz V."/>
            <person name="Cheng J.-F."/>
            <person name="Hugenholtz P."/>
            <person name="Woyke T."/>
            <person name="Wu D."/>
            <person name="Brambilla E."/>
            <person name="Klenk H.-P."/>
            <person name="Eisen J.A."/>
        </authorList>
    </citation>
    <scope>NUCLEOTIDE SEQUENCE</scope>
    <source>
        <strain evidence="2">DSM 6220</strain>
    </source>
</reference>
<evidence type="ECO:0008006" key="4">
    <source>
        <dbReference type="Google" id="ProtNLM"/>
    </source>
</evidence>
<sequence>MASQYARRNKSTGPWLVILAVVVVIAGSLLIWRKLHPAAADPAAATTSTAVAVPGSAPAPAVEHPVAQAPAAAASSAQPLIPLAHPGPEETLGSLRALFTGSLLDSLLVSGDLVQRCVSTVDALPRQMVPLFSLPLRVPQGSFQVQQTPTGPVISPANARRYERYLRLLEQADPHAVVAWYLQHYSLFQQAYRDLGYPHAYFNDRLVAVIDHLLAAPNVTDPVALTSAAPLYRYANPQLQDLSAGQKLMIRLGPADEARVKARLRLIRAQLVAASPPAG</sequence>
<evidence type="ECO:0000256" key="1">
    <source>
        <dbReference type="SAM" id="Phobius"/>
    </source>
</evidence>
<evidence type="ECO:0000313" key="3">
    <source>
        <dbReference type="Proteomes" id="UP000005234"/>
    </source>
</evidence>
<dbReference type="HOGENOM" id="CLU_068472_0_1_6"/>
<dbReference type="STRING" id="767434.Fraau_2167"/>
<name>H8L473_FRAAD</name>
<gene>
    <name evidence="2" type="ordered locus">Fraau_2167</name>
</gene>
<dbReference type="Proteomes" id="UP000005234">
    <property type="component" value="Chromosome"/>
</dbReference>
<dbReference type="EMBL" id="CP003350">
    <property type="protein sequence ID" value="AFC86549.1"/>
    <property type="molecule type" value="Genomic_DNA"/>
</dbReference>
<evidence type="ECO:0000313" key="2">
    <source>
        <dbReference type="EMBL" id="AFC86549.1"/>
    </source>
</evidence>
<keyword evidence="1" id="KW-0812">Transmembrane</keyword>
<keyword evidence="1" id="KW-1133">Transmembrane helix</keyword>
<dbReference type="RefSeq" id="WP_014403552.1">
    <property type="nucleotide sequence ID" value="NC_017033.1"/>
</dbReference>
<feature type="transmembrane region" description="Helical" evidence="1">
    <location>
        <begin position="12"/>
        <end position="32"/>
    </location>
</feature>
<dbReference type="AlphaFoldDB" id="H8L473"/>
<organism evidence="2 3">
    <name type="scientific">Frateuria aurantia (strain ATCC 33424 / DSM 6220 / KCTC 2777 / LMG 1558 / NBRC 3245 / NCIMB 13370)</name>
    <name type="common">Acetobacter aurantius</name>
    <dbReference type="NCBI Taxonomy" id="767434"/>
    <lineage>
        <taxon>Bacteria</taxon>
        <taxon>Pseudomonadati</taxon>
        <taxon>Pseudomonadota</taxon>
        <taxon>Gammaproteobacteria</taxon>
        <taxon>Lysobacterales</taxon>
        <taxon>Rhodanobacteraceae</taxon>
        <taxon>Frateuria</taxon>
    </lineage>
</organism>
<dbReference type="eggNOG" id="COG1711">
    <property type="taxonomic scope" value="Bacteria"/>
</dbReference>
<dbReference type="Pfam" id="PF11219">
    <property type="entry name" value="DUF3014"/>
    <property type="match status" value="1"/>
</dbReference>